<dbReference type="PANTHER" id="PTHR42693">
    <property type="entry name" value="ARYLSULFATASE FAMILY MEMBER"/>
    <property type="match status" value="1"/>
</dbReference>
<dbReference type="EMBL" id="JBEDNW010000011">
    <property type="protein sequence ID" value="MEZ3168903.1"/>
    <property type="molecule type" value="Genomic_DNA"/>
</dbReference>
<dbReference type="Gene3D" id="3.40.720.10">
    <property type="entry name" value="Alkaline Phosphatase, subunit A"/>
    <property type="match status" value="1"/>
</dbReference>
<comment type="caution">
    <text evidence="3">The sequence shown here is derived from an EMBL/GenBank/DDBJ whole genome shotgun (WGS) entry which is preliminary data.</text>
</comment>
<reference evidence="3 4" key="1">
    <citation type="submission" date="2024-06" db="EMBL/GenBank/DDBJ databases">
        <title>Halorubrum miltondacostae sp. nov., a potential PHA producer isolated from an inland solar saltern in Rio Maior, Portugal.</title>
        <authorList>
            <person name="Albuquerque L."/>
            <person name="Viver T."/>
            <person name="Barroso C."/>
            <person name="Claudino R."/>
            <person name="Galvan M."/>
            <person name="Simoes G."/>
            <person name="Lobo Da Cunha A."/>
            <person name="Egas C."/>
        </authorList>
    </citation>
    <scope>NUCLEOTIDE SEQUENCE [LARGE SCALE GENOMIC DNA]</scope>
    <source>
        <strain evidence="3 4">DSM 18646</strain>
    </source>
</reference>
<gene>
    <name evidence="3" type="ORF">ABNG02_16445</name>
</gene>
<accession>A0ABV4IQS2</accession>
<keyword evidence="4" id="KW-1185">Reference proteome</keyword>
<dbReference type="InterPro" id="IPR000917">
    <property type="entry name" value="Sulfatase_N"/>
</dbReference>
<dbReference type="SUPFAM" id="SSF53649">
    <property type="entry name" value="Alkaline phosphatase-like"/>
    <property type="match status" value="1"/>
</dbReference>
<proteinExistence type="inferred from homology"/>
<feature type="domain" description="Sulfatase N-terminal" evidence="2">
    <location>
        <begin position="17"/>
        <end position="219"/>
    </location>
</feature>
<evidence type="ECO:0000259" key="2">
    <source>
        <dbReference type="Pfam" id="PF00884"/>
    </source>
</evidence>
<evidence type="ECO:0000313" key="3">
    <source>
        <dbReference type="EMBL" id="MEZ3168903.1"/>
    </source>
</evidence>
<comment type="similarity">
    <text evidence="1">Belongs to the sulfatase family.</text>
</comment>
<evidence type="ECO:0000313" key="4">
    <source>
        <dbReference type="Proteomes" id="UP001567571"/>
    </source>
</evidence>
<dbReference type="InterPro" id="IPR050738">
    <property type="entry name" value="Sulfatase"/>
</dbReference>
<protein>
    <submittedName>
        <fullName evidence="3">Sulfatase-like hydrolase/transferase</fullName>
    </submittedName>
</protein>
<dbReference type="Pfam" id="PF00884">
    <property type="entry name" value="Sulfatase"/>
    <property type="match status" value="1"/>
</dbReference>
<dbReference type="Proteomes" id="UP001567571">
    <property type="component" value="Unassembled WGS sequence"/>
</dbReference>
<name>A0ABV4IQS2_9EURY</name>
<dbReference type="RefSeq" id="WP_343778964.1">
    <property type="nucleotide sequence ID" value="NZ_BAAADQ010000012.1"/>
</dbReference>
<organism evidence="3 4">
    <name type="scientific">Halorubrum ejinorense</name>
    <dbReference type="NCBI Taxonomy" id="425309"/>
    <lineage>
        <taxon>Archaea</taxon>
        <taxon>Methanobacteriati</taxon>
        <taxon>Methanobacteriota</taxon>
        <taxon>Stenosarchaea group</taxon>
        <taxon>Halobacteria</taxon>
        <taxon>Halobacteriales</taxon>
        <taxon>Haloferacaceae</taxon>
        <taxon>Halorubrum</taxon>
    </lineage>
</organism>
<dbReference type="PANTHER" id="PTHR42693:SF33">
    <property type="entry name" value="ARYLSULFATASE"/>
    <property type="match status" value="1"/>
</dbReference>
<evidence type="ECO:0000256" key="1">
    <source>
        <dbReference type="ARBA" id="ARBA00008779"/>
    </source>
</evidence>
<dbReference type="InterPro" id="IPR017850">
    <property type="entry name" value="Alkaline_phosphatase_core_sf"/>
</dbReference>
<sequence length="298" mass="32709">MTIDALRPDFVPDIPLKFTKAIASGTWTFPSVTSIQIGLYPHEHGAVAHNDPNDGEALALPKQYDGSLTLPAFLGQAGFDTYLGAGFINPFLALQGWFETHRVYGDADAETIITDYQDWRTSRERTYAYLQLSGLHAPIEPPAEYARKNGVDGSLDGLSSLEKYANNFEEAPSDWREQRLSLYQVALEYIEDILQKIISDLMNDTLLIVIGDHGEGCGNTTSWINSSLILGRSTALDTGKLHMIARVPAAIRHPNRDLNASERGCLSGRDLPKTVSSGLGIEDSSFGGMSWFEAILLC</sequence>